<dbReference type="InterPro" id="IPR000979">
    <property type="entry name" value="Phosphodiesterase_MJ0936/Vps29"/>
</dbReference>
<dbReference type="Proteomes" id="UP000184404">
    <property type="component" value="Unassembled WGS sequence"/>
</dbReference>
<protein>
    <recommendedName>
        <fullName evidence="2">Phosphoesterase</fullName>
        <ecNumber evidence="2">3.1.4.-</ecNumber>
    </recommendedName>
</protein>
<dbReference type="PANTHER" id="PTHR11124">
    <property type="entry name" value="VACUOLAR SORTING PROTEIN VPS29"/>
    <property type="match status" value="1"/>
</dbReference>
<name>A0A1M5AHJ3_9FIRM</name>
<dbReference type="NCBIfam" id="NF006988">
    <property type="entry name" value="PRK09453.1"/>
    <property type="match status" value="1"/>
</dbReference>
<dbReference type="InterPro" id="IPR041802">
    <property type="entry name" value="MPP_YfcE"/>
</dbReference>
<dbReference type="STRING" id="1123243.SAMN02745190_02318"/>
<gene>
    <name evidence="4" type="ORF">SAMN02745190_02318</name>
</gene>
<dbReference type="InterPro" id="IPR024654">
    <property type="entry name" value="Calcineurin-like_PHP_lpxH"/>
</dbReference>
<comment type="similarity">
    <text evidence="1 2">Belongs to the metallophosphoesterase superfamily. YfcE family.</text>
</comment>
<feature type="domain" description="Calcineurin-like phosphoesterase" evidence="3">
    <location>
        <begin position="5"/>
        <end position="170"/>
    </location>
</feature>
<dbReference type="Gene3D" id="3.60.21.10">
    <property type="match status" value="1"/>
</dbReference>
<dbReference type="CDD" id="cd00841">
    <property type="entry name" value="MPP_YfcE"/>
    <property type="match status" value="1"/>
</dbReference>
<dbReference type="Pfam" id="PF12850">
    <property type="entry name" value="Metallophos_2"/>
    <property type="match status" value="1"/>
</dbReference>
<evidence type="ECO:0000256" key="2">
    <source>
        <dbReference type="RuleBase" id="RU362039"/>
    </source>
</evidence>
<keyword evidence="2" id="KW-0479">Metal-binding</keyword>
<evidence type="ECO:0000256" key="1">
    <source>
        <dbReference type="ARBA" id="ARBA00008950"/>
    </source>
</evidence>
<dbReference type="EMBL" id="FQUG01000012">
    <property type="protein sequence ID" value="SHF29617.1"/>
    <property type="molecule type" value="Genomic_DNA"/>
</dbReference>
<sequence length="191" mass="21299">MVKVMKIGIISDTHGSAEAWNKAYKDFFSDVDLILHAGDHLYHGPRNKLAVDYSPKDLAEKINTCDTTILSVRGNCDSDVDAGVLDIPLVSPYLFTYIEGFRFVVTHGDVTETDEDKLQLAQKLHADIFISGHTHVAGIKKENGCVFINPGSPSLSKRSDGRQTIAVLDLIEKYVRIYDLYTKEVIEEVEI</sequence>
<keyword evidence="5" id="KW-1185">Reference proteome</keyword>
<dbReference type="InterPro" id="IPR029052">
    <property type="entry name" value="Metallo-depent_PP-like"/>
</dbReference>
<dbReference type="GO" id="GO:0046872">
    <property type="term" value="F:metal ion binding"/>
    <property type="evidence" value="ECO:0007669"/>
    <property type="project" value="UniProtKB-KW"/>
</dbReference>
<dbReference type="EC" id="3.1.4.-" evidence="2"/>
<evidence type="ECO:0000313" key="4">
    <source>
        <dbReference type="EMBL" id="SHF29617.1"/>
    </source>
</evidence>
<dbReference type="AlphaFoldDB" id="A0A1M5AHJ3"/>
<evidence type="ECO:0000259" key="3">
    <source>
        <dbReference type="Pfam" id="PF12850"/>
    </source>
</evidence>
<organism evidence="4 5">
    <name type="scientific">Schwartzia succinivorans DSM 10502</name>
    <dbReference type="NCBI Taxonomy" id="1123243"/>
    <lineage>
        <taxon>Bacteria</taxon>
        <taxon>Bacillati</taxon>
        <taxon>Bacillota</taxon>
        <taxon>Negativicutes</taxon>
        <taxon>Selenomonadales</taxon>
        <taxon>Selenomonadaceae</taxon>
        <taxon>Schwartzia</taxon>
    </lineage>
</organism>
<dbReference type="GO" id="GO:0016787">
    <property type="term" value="F:hydrolase activity"/>
    <property type="evidence" value="ECO:0007669"/>
    <property type="project" value="UniProtKB-UniRule"/>
</dbReference>
<evidence type="ECO:0000313" key="5">
    <source>
        <dbReference type="Proteomes" id="UP000184404"/>
    </source>
</evidence>
<dbReference type="NCBIfam" id="TIGR00040">
    <property type="entry name" value="yfcE"/>
    <property type="match status" value="1"/>
</dbReference>
<accession>A0A1M5AHJ3</accession>
<reference evidence="4 5" key="1">
    <citation type="submission" date="2016-11" db="EMBL/GenBank/DDBJ databases">
        <authorList>
            <person name="Jaros S."/>
            <person name="Januszkiewicz K."/>
            <person name="Wedrychowicz H."/>
        </authorList>
    </citation>
    <scope>NUCLEOTIDE SEQUENCE [LARGE SCALE GENOMIC DNA]</scope>
    <source>
        <strain evidence="4 5">DSM 10502</strain>
    </source>
</reference>
<dbReference type="SUPFAM" id="SSF56300">
    <property type="entry name" value="Metallo-dependent phosphatases"/>
    <property type="match status" value="1"/>
</dbReference>
<comment type="cofactor">
    <cofactor evidence="2">
        <name>a divalent metal cation</name>
        <dbReference type="ChEBI" id="CHEBI:60240"/>
    </cofactor>
</comment>
<proteinExistence type="inferred from homology"/>